<evidence type="ECO:0000313" key="2">
    <source>
        <dbReference type="Proteomes" id="UP000271227"/>
    </source>
</evidence>
<dbReference type="SUPFAM" id="SSF53335">
    <property type="entry name" value="S-adenosyl-L-methionine-dependent methyltransferases"/>
    <property type="match status" value="1"/>
</dbReference>
<accession>A0A3M0CXQ1</accession>
<dbReference type="InterPro" id="IPR029063">
    <property type="entry name" value="SAM-dependent_MTases_sf"/>
</dbReference>
<reference evidence="1 2" key="1">
    <citation type="submission" date="2018-10" db="EMBL/GenBank/DDBJ databases">
        <title>Genomic Encyclopedia of Archaeal and Bacterial Type Strains, Phase II (KMG-II): from individual species to whole genera.</title>
        <authorList>
            <person name="Goeker M."/>
        </authorList>
    </citation>
    <scope>NUCLEOTIDE SEQUENCE [LARGE SCALE GENOMIC DNA]</scope>
    <source>
        <strain evidence="1 2">DSM 25217</strain>
    </source>
</reference>
<keyword evidence="2" id="KW-1185">Reference proteome</keyword>
<dbReference type="Proteomes" id="UP000271227">
    <property type="component" value="Unassembled WGS sequence"/>
</dbReference>
<organism evidence="1 2">
    <name type="scientific">Eilatimonas milleporae</name>
    <dbReference type="NCBI Taxonomy" id="911205"/>
    <lineage>
        <taxon>Bacteria</taxon>
        <taxon>Pseudomonadati</taxon>
        <taxon>Pseudomonadota</taxon>
        <taxon>Alphaproteobacteria</taxon>
        <taxon>Kordiimonadales</taxon>
        <taxon>Kordiimonadaceae</taxon>
        <taxon>Eilatimonas</taxon>
    </lineage>
</organism>
<dbReference type="RefSeq" id="WP_121937536.1">
    <property type="nucleotide sequence ID" value="NZ_REFR01000009.1"/>
</dbReference>
<proteinExistence type="predicted"/>
<dbReference type="EMBL" id="REFR01000009">
    <property type="protein sequence ID" value="RMB12356.1"/>
    <property type="molecule type" value="Genomic_DNA"/>
</dbReference>
<dbReference type="AlphaFoldDB" id="A0A3M0CXQ1"/>
<dbReference type="Pfam" id="PF13489">
    <property type="entry name" value="Methyltransf_23"/>
    <property type="match status" value="1"/>
</dbReference>
<comment type="caution">
    <text evidence="1">The sequence shown here is derived from an EMBL/GenBank/DDBJ whole genome shotgun (WGS) entry which is preliminary data.</text>
</comment>
<gene>
    <name evidence="1" type="ORF">BXY39_0852</name>
</gene>
<evidence type="ECO:0000313" key="1">
    <source>
        <dbReference type="EMBL" id="RMB12356.1"/>
    </source>
</evidence>
<dbReference type="InParanoid" id="A0A3M0CXQ1"/>
<evidence type="ECO:0008006" key="3">
    <source>
        <dbReference type="Google" id="ProtNLM"/>
    </source>
</evidence>
<name>A0A3M0CXQ1_9PROT</name>
<sequence>MTGSHCGAVIFRKAVDLFEAAFGYRVPAASFKYPDSEDRFFRNLFALAGMSRNTVATGRFSLPEWTDLFFRFVVADVPGQIPAARKTGFPPEPEDAARETKSAYFWLMAALIEDVWEHCTSDRLKYRDQCYLDMVADLGVASVHDFGGGGGRFALALAGRGITVRYSDTNHVKRRFVRFCGRELSLGTLYTGGRPAGDCDLILAIDVLDHVANPDTCLGLLQRRLGGSGFLLFDASFADDGWHSGDENAVARFYDRLARDFTIVRLNMPDVSGMLCAVKPAGRRRGVLAWPDCGALCLPDGVKTIPLDGDDGYLVATGSRMVPPFVVSTTARDFIEAFRAPVETRAIGKLAARFALDKAQGDDLVTDLFERRVLGGYHVRHALEMLELRP</sequence>
<protein>
    <recommendedName>
        <fullName evidence="3">Methyltransferase family protein</fullName>
    </recommendedName>
</protein>
<dbReference type="Gene3D" id="3.40.50.150">
    <property type="entry name" value="Vaccinia Virus protein VP39"/>
    <property type="match status" value="1"/>
</dbReference>